<dbReference type="EMBL" id="JAUIQD010000005">
    <property type="protein sequence ID" value="KAK3349691.1"/>
    <property type="molecule type" value="Genomic_DNA"/>
</dbReference>
<comment type="caution">
    <text evidence="1">The sequence shown here is derived from an EMBL/GenBank/DDBJ whole genome shotgun (WGS) entry which is preliminary data.</text>
</comment>
<dbReference type="Proteomes" id="UP001275084">
    <property type="component" value="Unassembled WGS sequence"/>
</dbReference>
<reference evidence="1" key="2">
    <citation type="submission" date="2023-06" db="EMBL/GenBank/DDBJ databases">
        <authorList>
            <consortium name="Lawrence Berkeley National Laboratory"/>
            <person name="Haridas S."/>
            <person name="Hensen N."/>
            <person name="Bonometti L."/>
            <person name="Westerberg I."/>
            <person name="Brannstrom I.O."/>
            <person name="Guillou S."/>
            <person name="Cros-Aarteil S."/>
            <person name="Calhoun S."/>
            <person name="Kuo A."/>
            <person name="Mondo S."/>
            <person name="Pangilinan J."/>
            <person name="Riley R."/>
            <person name="Labutti K."/>
            <person name="Andreopoulos B."/>
            <person name="Lipzen A."/>
            <person name="Chen C."/>
            <person name="Yanf M."/>
            <person name="Daum C."/>
            <person name="Ng V."/>
            <person name="Clum A."/>
            <person name="Steindorff A."/>
            <person name="Ohm R."/>
            <person name="Martin F."/>
            <person name="Silar P."/>
            <person name="Natvig D."/>
            <person name="Lalanne C."/>
            <person name="Gautier V."/>
            <person name="Ament-Velasquez S.L."/>
            <person name="Kruys A."/>
            <person name="Hutchinson M.I."/>
            <person name="Powell A.J."/>
            <person name="Barry K."/>
            <person name="Miller A.N."/>
            <person name="Grigoriev I.V."/>
            <person name="Debuchy R."/>
            <person name="Gladieux P."/>
            <person name="Thoren M.H."/>
            <person name="Johannesson H."/>
        </authorList>
    </citation>
    <scope>NUCLEOTIDE SEQUENCE</scope>
    <source>
        <strain evidence="1">CBS 955.72</strain>
    </source>
</reference>
<proteinExistence type="predicted"/>
<evidence type="ECO:0000313" key="2">
    <source>
        <dbReference type="Proteomes" id="UP001275084"/>
    </source>
</evidence>
<name>A0AAJ0MCK6_9PEZI</name>
<gene>
    <name evidence="1" type="ORF">B0T25DRAFT_570303</name>
</gene>
<accession>A0AAJ0MCK6</accession>
<keyword evidence="2" id="KW-1185">Reference proteome</keyword>
<dbReference type="AlphaFoldDB" id="A0AAJ0MCK6"/>
<sequence>MDLPAPEVLQLLRTHWEFYRKWIVMAGSQTRKSRGQANNDYATGKTPWDRIKVAFSSMMVPCRGGSSVPLRETYLPRKDVLAAISLVPKPEPALQAVHVPDPDSADWDMLQNFGVIREFQEKQLVLIPGQAGQAATWVGLNDCLAPGYATLRTLVEEAKRITTKDSLEYIRRIFKQTNFFMHGLS</sequence>
<organism evidence="1 2">
    <name type="scientific">Lasiosphaeria hispida</name>
    <dbReference type="NCBI Taxonomy" id="260671"/>
    <lineage>
        <taxon>Eukaryota</taxon>
        <taxon>Fungi</taxon>
        <taxon>Dikarya</taxon>
        <taxon>Ascomycota</taxon>
        <taxon>Pezizomycotina</taxon>
        <taxon>Sordariomycetes</taxon>
        <taxon>Sordariomycetidae</taxon>
        <taxon>Sordariales</taxon>
        <taxon>Lasiosphaeriaceae</taxon>
        <taxon>Lasiosphaeria</taxon>
    </lineage>
</organism>
<protein>
    <submittedName>
        <fullName evidence="1">Uncharacterized protein</fullName>
    </submittedName>
</protein>
<reference evidence="1" key="1">
    <citation type="journal article" date="2023" name="Mol. Phylogenet. Evol.">
        <title>Genome-scale phylogeny and comparative genomics of the fungal order Sordariales.</title>
        <authorList>
            <person name="Hensen N."/>
            <person name="Bonometti L."/>
            <person name="Westerberg I."/>
            <person name="Brannstrom I.O."/>
            <person name="Guillou S."/>
            <person name="Cros-Aarteil S."/>
            <person name="Calhoun S."/>
            <person name="Haridas S."/>
            <person name="Kuo A."/>
            <person name="Mondo S."/>
            <person name="Pangilinan J."/>
            <person name="Riley R."/>
            <person name="LaButti K."/>
            <person name="Andreopoulos B."/>
            <person name="Lipzen A."/>
            <person name="Chen C."/>
            <person name="Yan M."/>
            <person name="Daum C."/>
            <person name="Ng V."/>
            <person name="Clum A."/>
            <person name="Steindorff A."/>
            <person name="Ohm R.A."/>
            <person name="Martin F."/>
            <person name="Silar P."/>
            <person name="Natvig D.O."/>
            <person name="Lalanne C."/>
            <person name="Gautier V."/>
            <person name="Ament-Velasquez S.L."/>
            <person name="Kruys A."/>
            <person name="Hutchinson M.I."/>
            <person name="Powell A.J."/>
            <person name="Barry K."/>
            <person name="Miller A.N."/>
            <person name="Grigoriev I.V."/>
            <person name="Debuchy R."/>
            <person name="Gladieux P."/>
            <person name="Hiltunen Thoren M."/>
            <person name="Johannesson H."/>
        </authorList>
    </citation>
    <scope>NUCLEOTIDE SEQUENCE</scope>
    <source>
        <strain evidence="1">CBS 955.72</strain>
    </source>
</reference>
<evidence type="ECO:0000313" key="1">
    <source>
        <dbReference type="EMBL" id="KAK3349691.1"/>
    </source>
</evidence>